<evidence type="ECO:0000313" key="3">
    <source>
        <dbReference type="EMBL" id="MFD1228890.1"/>
    </source>
</evidence>
<dbReference type="PANTHER" id="PTHR30327:SF1">
    <property type="entry name" value="UPF0301 PROTEIN YQGE"/>
    <property type="match status" value="1"/>
</dbReference>
<dbReference type="SUPFAM" id="SSF143456">
    <property type="entry name" value="VC0467-like"/>
    <property type="match status" value="1"/>
</dbReference>
<gene>
    <name evidence="3" type="ORF">ACFQ35_17240</name>
</gene>
<evidence type="ECO:0000256" key="2">
    <source>
        <dbReference type="HAMAP-Rule" id="MF_00758"/>
    </source>
</evidence>
<dbReference type="InterPro" id="IPR003774">
    <property type="entry name" value="AlgH-like"/>
</dbReference>
<dbReference type="Gene3D" id="3.40.1740.10">
    <property type="entry name" value="VC0467-like"/>
    <property type="match status" value="1"/>
</dbReference>
<dbReference type="RefSeq" id="WP_289385787.1">
    <property type="nucleotide sequence ID" value="NZ_JAUCBM010000001.1"/>
</dbReference>
<dbReference type="NCBIfam" id="NF001268">
    <property type="entry name" value="PRK00228.1-4"/>
    <property type="match status" value="1"/>
</dbReference>
<reference evidence="4" key="1">
    <citation type="journal article" date="2019" name="Int. J. Syst. Evol. Microbiol.">
        <title>The Global Catalogue of Microorganisms (GCM) 10K type strain sequencing project: providing services to taxonomists for standard genome sequencing and annotation.</title>
        <authorList>
            <consortium name="The Broad Institute Genomics Platform"/>
            <consortium name="The Broad Institute Genome Sequencing Center for Infectious Disease"/>
            <person name="Wu L."/>
            <person name="Ma J."/>
        </authorList>
    </citation>
    <scope>NUCLEOTIDE SEQUENCE [LARGE SCALE GENOMIC DNA]</scope>
    <source>
        <strain evidence="4">CCUG 49584</strain>
    </source>
</reference>
<evidence type="ECO:0000313" key="4">
    <source>
        <dbReference type="Proteomes" id="UP001597263"/>
    </source>
</evidence>
<dbReference type="EMBL" id="JBHTMA010000040">
    <property type="protein sequence ID" value="MFD1228890.1"/>
    <property type="molecule type" value="Genomic_DNA"/>
</dbReference>
<organism evidence="3 4">
    <name type="scientific">Pseudochrobactrum kiredjianiae</name>
    <dbReference type="NCBI Taxonomy" id="386305"/>
    <lineage>
        <taxon>Bacteria</taxon>
        <taxon>Pseudomonadati</taxon>
        <taxon>Pseudomonadota</taxon>
        <taxon>Alphaproteobacteria</taxon>
        <taxon>Hyphomicrobiales</taxon>
        <taxon>Brucellaceae</taxon>
        <taxon>Pseudochrobactrum</taxon>
    </lineage>
</organism>
<accession>A0ABW3V7N6</accession>
<sequence>MVKNGFLNGRFLLAMPGMTDERFARTVIYICAHSEQGTMGFIINQPQPLGFSDLLVRLGIITQAQSILMPEKNRSLVVRHGGPVETGRGFVLHSDDFMVKTSMPVTDDICMTATLDILHAISDGTGPEKTLMTLGYAGWDAGQIEREITSNDWLICEATPELLFDDDLLGKYDRVMAQMGVDPARLVVQAGHA</sequence>
<comment type="caution">
    <text evidence="3">The sequence shown here is derived from an EMBL/GenBank/DDBJ whole genome shotgun (WGS) entry which is preliminary data.</text>
</comment>
<protein>
    <recommendedName>
        <fullName evidence="2">UPF0301 protein ACFQ35_17240</fullName>
    </recommendedName>
</protein>
<dbReference type="PANTHER" id="PTHR30327">
    <property type="entry name" value="UNCHARACTERIZED PROTEIN YQGE"/>
    <property type="match status" value="1"/>
</dbReference>
<name>A0ABW3V7N6_9HYPH</name>
<evidence type="ECO:0000256" key="1">
    <source>
        <dbReference type="ARBA" id="ARBA00009600"/>
    </source>
</evidence>
<dbReference type="HAMAP" id="MF_00758">
    <property type="entry name" value="UPF0301"/>
    <property type="match status" value="1"/>
</dbReference>
<dbReference type="Pfam" id="PF02622">
    <property type="entry name" value="DUF179"/>
    <property type="match status" value="1"/>
</dbReference>
<keyword evidence="4" id="KW-1185">Reference proteome</keyword>
<proteinExistence type="inferred from homology"/>
<comment type="similarity">
    <text evidence="1 2">Belongs to the UPF0301 (AlgH) family.</text>
</comment>
<dbReference type="Proteomes" id="UP001597263">
    <property type="component" value="Unassembled WGS sequence"/>
</dbReference>